<keyword evidence="3" id="KW-1185">Reference proteome</keyword>
<dbReference type="AlphaFoldDB" id="A0A448ZCD0"/>
<organism evidence="2 3">
    <name type="scientific">Pseudo-nitzschia multistriata</name>
    <dbReference type="NCBI Taxonomy" id="183589"/>
    <lineage>
        <taxon>Eukaryota</taxon>
        <taxon>Sar</taxon>
        <taxon>Stramenopiles</taxon>
        <taxon>Ochrophyta</taxon>
        <taxon>Bacillariophyta</taxon>
        <taxon>Bacillariophyceae</taxon>
        <taxon>Bacillariophycidae</taxon>
        <taxon>Bacillariales</taxon>
        <taxon>Bacillariaceae</taxon>
        <taxon>Pseudo-nitzschia</taxon>
    </lineage>
</organism>
<evidence type="ECO:0000313" key="3">
    <source>
        <dbReference type="Proteomes" id="UP000291116"/>
    </source>
</evidence>
<sequence>MPCTTWYREQTSIRLPSSRKWRSFSSSLVDSSTGMSSMRDVCMASRNRPRTAMSASSVGTAGSFLQGELVSVNSRPSPAAPPRKAIAGTESSGATDRKRGCHGSFDSKNSRMPDSSSMRSLIGSSSFLP</sequence>
<dbReference type="EMBL" id="CAACVS010000231">
    <property type="protein sequence ID" value="VEU39707.1"/>
    <property type="molecule type" value="Genomic_DNA"/>
</dbReference>
<reference evidence="2 3" key="1">
    <citation type="submission" date="2019-01" db="EMBL/GenBank/DDBJ databases">
        <authorList>
            <person name="Ferrante I. M."/>
        </authorList>
    </citation>
    <scope>NUCLEOTIDE SEQUENCE [LARGE SCALE GENOMIC DNA]</scope>
    <source>
        <strain evidence="2 3">B856</strain>
    </source>
</reference>
<evidence type="ECO:0000313" key="2">
    <source>
        <dbReference type="EMBL" id="VEU39707.1"/>
    </source>
</evidence>
<accession>A0A448ZCD0</accession>
<proteinExistence type="predicted"/>
<feature type="region of interest" description="Disordered" evidence="1">
    <location>
        <begin position="69"/>
        <end position="129"/>
    </location>
</feature>
<dbReference type="Proteomes" id="UP000291116">
    <property type="component" value="Unassembled WGS sequence"/>
</dbReference>
<feature type="compositionally biased region" description="Low complexity" evidence="1">
    <location>
        <begin position="115"/>
        <end position="129"/>
    </location>
</feature>
<evidence type="ECO:0000256" key="1">
    <source>
        <dbReference type="SAM" id="MobiDB-lite"/>
    </source>
</evidence>
<name>A0A448ZCD0_9STRA</name>
<gene>
    <name evidence="2" type="ORF">PSNMU_V1.4_AUG-EV-PASAV3_0065640</name>
</gene>
<protein>
    <submittedName>
        <fullName evidence="2">Uncharacterized protein</fullName>
    </submittedName>
</protein>